<evidence type="ECO:0000256" key="10">
    <source>
        <dbReference type="ARBA" id="ARBA00023225"/>
    </source>
</evidence>
<accession>A0ABT0VGL8</accession>
<organism evidence="11 12">
    <name type="scientific">Periweissella beninensis</name>
    <dbReference type="NCBI Taxonomy" id="504936"/>
    <lineage>
        <taxon>Bacteria</taxon>
        <taxon>Bacillati</taxon>
        <taxon>Bacillota</taxon>
        <taxon>Bacilli</taxon>
        <taxon>Lactobacillales</taxon>
        <taxon>Lactobacillaceae</taxon>
        <taxon>Periweissella</taxon>
    </lineage>
</organism>
<name>A0ABT0VGL8_9LACO</name>
<keyword evidence="11" id="KW-0966">Cell projection</keyword>
<keyword evidence="7" id="KW-1005">Bacterial flagellum biogenesis</keyword>
<keyword evidence="9" id="KW-0472">Membrane</keyword>
<evidence type="ECO:0000256" key="6">
    <source>
        <dbReference type="ARBA" id="ARBA00022500"/>
    </source>
</evidence>
<sequence length="140" mass="16708">MQQFKFSLAKVHSYRIKVEAEKQRAYGQAQREITEQTTRIETLMAEKEQRRGYQPLTITQMKVQQRYLMALDSQIDDAYTTLQAQQAQVKVAFDELIMAQQERQVMDKLQEKQFAQYQLNLNREEQKQLDEMANRPKFVI</sequence>
<dbReference type="Pfam" id="PF02050">
    <property type="entry name" value="FliJ"/>
    <property type="match status" value="1"/>
</dbReference>
<dbReference type="RefSeq" id="WP_205144102.1">
    <property type="nucleotide sequence ID" value="NZ_JAFBDN010000020.1"/>
</dbReference>
<keyword evidence="10" id="KW-1006">Bacterial flagellum protein export</keyword>
<dbReference type="InterPro" id="IPR053716">
    <property type="entry name" value="Flag_assembly_chemotaxis_eff"/>
</dbReference>
<reference evidence="11" key="1">
    <citation type="submission" date="2021-04" db="EMBL/GenBank/DDBJ databases">
        <title>Taxonomic assessment of Weissella genus.</title>
        <authorList>
            <person name="Fanelli F."/>
            <person name="Chieffi D."/>
            <person name="Dell'Aquila A."/>
            <person name="Gyu-Sung C."/>
            <person name="Franz C.M.A.P."/>
            <person name="Fusco V."/>
        </authorList>
    </citation>
    <scope>NUCLEOTIDE SEQUENCE</scope>
    <source>
        <strain evidence="11">LMG 25373</strain>
    </source>
</reference>
<comment type="similarity">
    <text evidence="2">Belongs to the FliJ family.</text>
</comment>
<keyword evidence="11" id="KW-0969">Cilium</keyword>
<evidence type="ECO:0000256" key="1">
    <source>
        <dbReference type="ARBA" id="ARBA00004413"/>
    </source>
</evidence>
<keyword evidence="11" id="KW-0282">Flagellum</keyword>
<evidence type="ECO:0000256" key="7">
    <source>
        <dbReference type="ARBA" id="ARBA00022795"/>
    </source>
</evidence>
<evidence type="ECO:0000256" key="8">
    <source>
        <dbReference type="ARBA" id="ARBA00022927"/>
    </source>
</evidence>
<evidence type="ECO:0000256" key="9">
    <source>
        <dbReference type="ARBA" id="ARBA00023136"/>
    </source>
</evidence>
<keyword evidence="5" id="KW-1003">Cell membrane</keyword>
<proteinExistence type="inferred from homology"/>
<keyword evidence="12" id="KW-1185">Reference proteome</keyword>
<evidence type="ECO:0000256" key="5">
    <source>
        <dbReference type="ARBA" id="ARBA00022475"/>
    </source>
</evidence>
<dbReference type="EMBL" id="JAGMVS010000042">
    <property type="protein sequence ID" value="MCM2436935.1"/>
    <property type="molecule type" value="Genomic_DNA"/>
</dbReference>
<dbReference type="InterPro" id="IPR012823">
    <property type="entry name" value="Flagell_FliJ"/>
</dbReference>
<comment type="subcellular location">
    <subcellularLocation>
        <location evidence="1">Cell membrane</location>
        <topology evidence="1">Peripheral membrane protein</topology>
        <orientation evidence="1">Cytoplasmic side</orientation>
    </subcellularLocation>
</comment>
<comment type="caution">
    <text evidence="11">The sequence shown here is derived from an EMBL/GenBank/DDBJ whole genome shotgun (WGS) entry which is preliminary data.</text>
</comment>
<keyword evidence="4" id="KW-0813">Transport</keyword>
<evidence type="ECO:0000256" key="4">
    <source>
        <dbReference type="ARBA" id="ARBA00022448"/>
    </source>
</evidence>
<evidence type="ECO:0000256" key="3">
    <source>
        <dbReference type="ARBA" id="ARBA00020392"/>
    </source>
</evidence>
<dbReference type="Gene3D" id="1.10.287.1700">
    <property type="match status" value="1"/>
</dbReference>
<gene>
    <name evidence="11" type="primary">fliJ</name>
    <name evidence="11" type="ORF">KAK10_03190</name>
</gene>
<evidence type="ECO:0000313" key="11">
    <source>
        <dbReference type="EMBL" id="MCM2436935.1"/>
    </source>
</evidence>
<dbReference type="Proteomes" id="UP001057481">
    <property type="component" value="Unassembled WGS sequence"/>
</dbReference>
<evidence type="ECO:0000256" key="2">
    <source>
        <dbReference type="ARBA" id="ARBA00010004"/>
    </source>
</evidence>
<evidence type="ECO:0000313" key="12">
    <source>
        <dbReference type="Proteomes" id="UP001057481"/>
    </source>
</evidence>
<dbReference type="NCBIfam" id="TIGR02473">
    <property type="entry name" value="flagell_FliJ"/>
    <property type="match status" value="1"/>
</dbReference>
<keyword evidence="6" id="KW-0145">Chemotaxis</keyword>
<keyword evidence="8" id="KW-0653">Protein transport</keyword>
<protein>
    <recommendedName>
        <fullName evidence="3">Flagellar FliJ protein</fullName>
    </recommendedName>
</protein>